<sequence length="497" mass="54819">MAAYPDAKKHPIAEKLNEQVPLLRNAAKGASKTAAAERRKQELSNRHAQYLRCLEEAWHGDGWMLPELFCSNSRSQGKGFKDLHYICSITDIALKHGIDLPSLWQPGGAALSLLHDQLEQEDGQQDQDSSSLGSDSEIDRIKNPDCHKSDAADSLNYESPENARVTSLASPLFDPASPISLAKQPVIDFSPVPDSPVALPQNWLAPESTKDLDVPTNHDDLDIIHAHSVRGKMITNGDGPVQEDASSCGAFVVAALECLLVRDPIDFSAAGTITREALAQKAAEYIDAKFPWKVASVAEAQSAQNNMSDSSHMAEKARICAHDSTVQKQRFKVQKRMTTERAQLREAETQLQRRRDDVWKLESVEAKVKSAAKVEEARLKSLLDVATTFNATFTEAQENTDVAKEAITKMQKTMLLRTKFQRMTTVKTSQEMVVAHDMTTAARTSASDCKAEVERIKGALVETERRVRLEEEKEQMAMLVSISQGGGDGEGIHRYDG</sequence>
<evidence type="ECO:0000313" key="3">
    <source>
        <dbReference type="Proteomes" id="UP001230504"/>
    </source>
</evidence>
<proteinExistence type="predicted"/>
<feature type="compositionally biased region" description="Low complexity" evidence="1">
    <location>
        <begin position="126"/>
        <end position="135"/>
    </location>
</feature>
<keyword evidence="3" id="KW-1185">Reference proteome</keyword>
<dbReference type="AlphaFoldDB" id="A0AAD8PMS8"/>
<evidence type="ECO:0000313" key="2">
    <source>
        <dbReference type="EMBL" id="KAK1570008.1"/>
    </source>
</evidence>
<comment type="caution">
    <text evidence="2">The sequence shown here is derived from an EMBL/GenBank/DDBJ whole genome shotgun (WGS) entry which is preliminary data.</text>
</comment>
<name>A0AAD8PMS8_9PEZI</name>
<feature type="compositionally biased region" description="Basic and acidic residues" evidence="1">
    <location>
        <begin position="137"/>
        <end position="151"/>
    </location>
</feature>
<accession>A0AAD8PMS8</accession>
<protein>
    <submittedName>
        <fullName evidence="2">Uncharacterized protein</fullName>
    </submittedName>
</protein>
<dbReference type="RefSeq" id="XP_060408194.1">
    <property type="nucleotide sequence ID" value="XM_060564277.1"/>
</dbReference>
<gene>
    <name evidence="2" type="ORF">LY79DRAFT_674300</name>
</gene>
<dbReference type="EMBL" id="JAHLJV010000116">
    <property type="protein sequence ID" value="KAK1570008.1"/>
    <property type="molecule type" value="Genomic_DNA"/>
</dbReference>
<dbReference type="GeneID" id="85448517"/>
<organism evidence="2 3">
    <name type="scientific">Colletotrichum navitas</name>
    <dbReference type="NCBI Taxonomy" id="681940"/>
    <lineage>
        <taxon>Eukaryota</taxon>
        <taxon>Fungi</taxon>
        <taxon>Dikarya</taxon>
        <taxon>Ascomycota</taxon>
        <taxon>Pezizomycotina</taxon>
        <taxon>Sordariomycetes</taxon>
        <taxon>Hypocreomycetidae</taxon>
        <taxon>Glomerellales</taxon>
        <taxon>Glomerellaceae</taxon>
        <taxon>Colletotrichum</taxon>
        <taxon>Colletotrichum graminicola species complex</taxon>
    </lineage>
</organism>
<reference evidence="2" key="1">
    <citation type="submission" date="2021-06" db="EMBL/GenBank/DDBJ databases">
        <title>Comparative genomics, transcriptomics and evolutionary studies reveal genomic signatures of adaptation to plant cell wall in hemibiotrophic fungi.</title>
        <authorList>
            <consortium name="DOE Joint Genome Institute"/>
            <person name="Baroncelli R."/>
            <person name="Diaz J.F."/>
            <person name="Benocci T."/>
            <person name="Peng M."/>
            <person name="Battaglia E."/>
            <person name="Haridas S."/>
            <person name="Andreopoulos W."/>
            <person name="Labutti K."/>
            <person name="Pangilinan J."/>
            <person name="Floch G.L."/>
            <person name="Makela M.R."/>
            <person name="Henrissat B."/>
            <person name="Grigoriev I.V."/>
            <person name="Crouch J.A."/>
            <person name="De Vries R.P."/>
            <person name="Sukno S.A."/>
            <person name="Thon M.R."/>
        </authorList>
    </citation>
    <scope>NUCLEOTIDE SEQUENCE</scope>
    <source>
        <strain evidence="2">CBS 125086</strain>
    </source>
</reference>
<evidence type="ECO:0000256" key="1">
    <source>
        <dbReference type="SAM" id="MobiDB-lite"/>
    </source>
</evidence>
<dbReference type="Proteomes" id="UP001230504">
    <property type="component" value="Unassembled WGS sequence"/>
</dbReference>
<feature type="region of interest" description="Disordered" evidence="1">
    <location>
        <begin position="119"/>
        <end position="158"/>
    </location>
</feature>